<evidence type="ECO:0000313" key="2">
    <source>
        <dbReference type="Proteomes" id="UP000002532"/>
    </source>
</evidence>
<organism evidence="1 2">
    <name type="scientific">Chlamydia trachomatis serovar A (strain ATCC VR-571B / DSM 19440 / HAR-13)</name>
    <dbReference type="NCBI Taxonomy" id="315277"/>
    <lineage>
        <taxon>Bacteria</taxon>
        <taxon>Pseudomonadati</taxon>
        <taxon>Chlamydiota</taxon>
        <taxon>Chlamydiia</taxon>
        <taxon>Chlamydiales</taxon>
        <taxon>Chlamydiaceae</taxon>
        <taxon>Chlamydia/Chlamydophila group</taxon>
        <taxon>Chlamydia</taxon>
    </lineage>
</organism>
<dbReference type="HOGENOM" id="CLU_2521591_0_0_0"/>
<dbReference type="Proteomes" id="UP000002532">
    <property type="component" value="Chromosome"/>
</dbReference>
<name>A0A0H2X2D5_CHLTA</name>
<dbReference type="KEGG" id="cta:CTA_0388"/>
<dbReference type="EMBL" id="CP000051">
    <property type="protein sequence ID" value="AAX50622.1"/>
    <property type="molecule type" value="Genomic_DNA"/>
</dbReference>
<protein>
    <submittedName>
        <fullName evidence="1">Hypothetical cytosolic protein</fullName>
    </submittedName>
</protein>
<dbReference type="AlphaFoldDB" id="A0A0H2X2D5"/>
<gene>
    <name evidence="1" type="ordered locus">CTA_0388</name>
</gene>
<accession>A0A0H2X2D5</accession>
<proteinExistence type="predicted"/>
<sequence length="95" mass="10927">MPTARREHAKIMEILIQEAPDRWFGIFESEVVEGETGAYSKTEGFCTTGICFYYQTKKFVNSLGREGLEEVSSSKPLHFTKKAYLPRLIKVKGYR</sequence>
<evidence type="ECO:0000313" key="1">
    <source>
        <dbReference type="EMBL" id="AAX50622.1"/>
    </source>
</evidence>
<keyword evidence="2" id="KW-1185">Reference proteome</keyword>
<reference evidence="1 2" key="1">
    <citation type="journal article" date="2005" name="Infect. Immun.">
        <title>Comparative genomic analysis of Chlamydia trachomatis oculotropic and genitotropic strains.</title>
        <authorList>
            <person name="Carlson J.H."/>
            <person name="Porcella S.F."/>
            <person name="McClarty G."/>
            <person name="Caldwell H.D."/>
        </authorList>
    </citation>
    <scope>NUCLEOTIDE SEQUENCE [LARGE SCALE GENOMIC DNA]</scope>
    <source>
        <strain evidence="2">ATCC VR-571B / DSM 19440 / HAR-13</strain>
    </source>
</reference>